<dbReference type="GO" id="GO:0005634">
    <property type="term" value="C:nucleus"/>
    <property type="evidence" value="ECO:0007669"/>
    <property type="project" value="TreeGrafter"/>
</dbReference>
<dbReference type="InterPro" id="IPR050869">
    <property type="entry name" value="H3K4_H4K5_MeTrfase"/>
</dbReference>
<keyword evidence="7" id="KW-1185">Reference proteome</keyword>
<gene>
    <name evidence="6" type="ORF">K493DRAFT_311714</name>
</gene>
<dbReference type="InterPro" id="IPR001214">
    <property type="entry name" value="SET_dom"/>
</dbReference>
<keyword evidence="3" id="KW-0862">Zinc</keyword>
<feature type="domain" description="SET" evidence="4">
    <location>
        <begin position="27"/>
        <end position="193"/>
    </location>
</feature>
<evidence type="ECO:0000256" key="1">
    <source>
        <dbReference type="ARBA" id="ARBA00022723"/>
    </source>
</evidence>
<dbReference type="Pfam" id="PF00856">
    <property type="entry name" value="SET"/>
    <property type="match status" value="1"/>
</dbReference>
<dbReference type="Proteomes" id="UP000193498">
    <property type="component" value="Unassembled WGS sequence"/>
</dbReference>
<dbReference type="PANTHER" id="PTHR12197:SF251">
    <property type="entry name" value="EG:BACR7C10.4 PROTEIN"/>
    <property type="match status" value="1"/>
</dbReference>
<evidence type="ECO:0000256" key="3">
    <source>
        <dbReference type="ARBA" id="ARBA00022833"/>
    </source>
</evidence>
<dbReference type="Gene3D" id="1.25.40.10">
    <property type="entry name" value="Tetratricopeptide repeat domain"/>
    <property type="match status" value="1"/>
</dbReference>
<protein>
    <recommendedName>
        <fullName evidence="8">SET domain-containing protein</fullName>
    </recommendedName>
</protein>
<dbReference type="OrthoDB" id="5945798at2759"/>
<dbReference type="SUPFAM" id="SSF82199">
    <property type="entry name" value="SET domain"/>
    <property type="match status" value="1"/>
</dbReference>
<evidence type="ECO:0008006" key="8">
    <source>
        <dbReference type="Google" id="ProtNLM"/>
    </source>
</evidence>
<feature type="domain" description="MYND-type" evidence="5">
    <location>
        <begin position="57"/>
        <end position="80"/>
    </location>
</feature>
<organism evidence="6 7">
    <name type="scientific">Basidiobolus meristosporus CBS 931.73</name>
    <dbReference type="NCBI Taxonomy" id="1314790"/>
    <lineage>
        <taxon>Eukaryota</taxon>
        <taxon>Fungi</taxon>
        <taxon>Fungi incertae sedis</taxon>
        <taxon>Zoopagomycota</taxon>
        <taxon>Entomophthoromycotina</taxon>
        <taxon>Basidiobolomycetes</taxon>
        <taxon>Basidiobolales</taxon>
        <taxon>Basidiobolaceae</taxon>
        <taxon>Basidiobolus</taxon>
    </lineage>
</organism>
<name>A0A1Y1YZS7_9FUNG</name>
<dbReference type="InterPro" id="IPR046341">
    <property type="entry name" value="SET_dom_sf"/>
</dbReference>
<evidence type="ECO:0000313" key="6">
    <source>
        <dbReference type="EMBL" id="ORY03446.1"/>
    </source>
</evidence>
<evidence type="ECO:0000259" key="4">
    <source>
        <dbReference type="Pfam" id="PF00856"/>
    </source>
</evidence>
<proteinExistence type="predicted"/>
<keyword evidence="1" id="KW-0479">Metal-binding</keyword>
<reference evidence="6 7" key="1">
    <citation type="submission" date="2016-07" db="EMBL/GenBank/DDBJ databases">
        <title>Pervasive Adenine N6-methylation of Active Genes in Fungi.</title>
        <authorList>
            <consortium name="DOE Joint Genome Institute"/>
            <person name="Mondo S.J."/>
            <person name="Dannebaum R.O."/>
            <person name="Kuo R.C."/>
            <person name="Labutti K."/>
            <person name="Haridas S."/>
            <person name="Kuo A."/>
            <person name="Salamov A."/>
            <person name="Ahrendt S.R."/>
            <person name="Lipzen A."/>
            <person name="Sullivan W."/>
            <person name="Andreopoulos W.B."/>
            <person name="Clum A."/>
            <person name="Lindquist E."/>
            <person name="Daum C."/>
            <person name="Ramamoorthy G.K."/>
            <person name="Gryganskyi A."/>
            <person name="Culley D."/>
            <person name="Magnuson J.K."/>
            <person name="James T.Y."/>
            <person name="O'Malley M.A."/>
            <person name="Stajich J.E."/>
            <person name="Spatafora J.W."/>
            <person name="Visel A."/>
            <person name="Grigoriev I.V."/>
        </authorList>
    </citation>
    <scope>NUCLEOTIDE SEQUENCE [LARGE SCALE GENOMIC DNA]</scope>
    <source>
        <strain evidence="6 7">CBS 931.73</strain>
    </source>
</reference>
<dbReference type="InParanoid" id="A0A1Y1YZS7"/>
<dbReference type="InterPro" id="IPR002893">
    <property type="entry name" value="Znf_MYND"/>
</dbReference>
<accession>A0A1Y1YZS7</accession>
<dbReference type="PANTHER" id="PTHR12197">
    <property type="entry name" value="HISTONE-LYSINE N-METHYLTRANSFERASE SMYD"/>
    <property type="match status" value="1"/>
</dbReference>
<dbReference type="InterPro" id="IPR011990">
    <property type="entry name" value="TPR-like_helical_dom_sf"/>
</dbReference>
<sequence length="331" mass="37987">MQTPILDSYLAQHFLQLCSDEAKIRRLISSRQFKPGDIVVASPPLASFPLPEYRNASGCLEAHYCSTTCQTKAWKKYHKWSYSDSIMLRRVPNVVKYQLDREYLFDERINQEAWDEQTKRQFIVTSSQVLKALLSTAFPIPPNITCNNFTIHDRELFPVGEGTYPIGSLFNHSCHPNCIVIIRPIEAGEELFLQAKYYFQYPDVNDSTVLAQLKPGSEISHRSRFINKKEHEKLQRSLVSSLDDSFFTEALKSANWEIAAETGWYMLSMYLLRYPCNHPLTGLHAFTLAKCVWNCRSESIGDCERLLTLAKSILAVTHGHNEEVVKEISII</sequence>
<evidence type="ECO:0000256" key="2">
    <source>
        <dbReference type="ARBA" id="ARBA00022771"/>
    </source>
</evidence>
<dbReference type="STRING" id="1314790.A0A1Y1YZS7"/>
<dbReference type="Gene3D" id="2.170.270.10">
    <property type="entry name" value="SET domain"/>
    <property type="match status" value="1"/>
</dbReference>
<dbReference type="Gene3D" id="6.10.140.2220">
    <property type="match status" value="1"/>
</dbReference>
<dbReference type="Pfam" id="PF01753">
    <property type="entry name" value="zf-MYND"/>
    <property type="match status" value="1"/>
</dbReference>
<comment type="caution">
    <text evidence="6">The sequence shown here is derived from an EMBL/GenBank/DDBJ whole genome shotgun (WGS) entry which is preliminary data.</text>
</comment>
<evidence type="ECO:0000313" key="7">
    <source>
        <dbReference type="Proteomes" id="UP000193498"/>
    </source>
</evidence>
<dbReference type="GO" id="GO:0008270">
    <property type="term" value="F:zinc ion binding"/>
    <property type="evidence" value="ECO:0007669"/>
    <property type="project" value="UniProtKB-KW"/>
</dbReference>
<evidence type="ECO:0000259" key="5">
    <source>
        <dbReference type="Pfam" id="PF01753"/>
    </source>
</evidence>
<dbReference type="AlphaFoldDB" id="A0A1Y1YZS7"/>
<dbReference type="EMBL" id="MCFE01000046">
    <property type="protein sequence ID" value="ORY03446.1"/>
    <property type="molecule type" value="Genomic_DNA"/>
</dbReference>
<keyword evidence="2" id="KW-0863">Zinc-finger</keyword>